<evidence type="ECO:0000313" key="7">
    <source>
        <dbReference type="EMBL" id="MBN7814553.1"/>
    </source>
</evidence>
<feature type="binding site" evidence="6">
    <location>
        <position position="329"/>
    </location>
    <ligand>
        <name>Zn(2+)</name>
        <dbReference type="ChEBI" id="CHEBI:29105"/>
    </ligand>
</feature>
<dbReference type="PANTHER" id="PTHR38344:SF1">
    <property type="entry name" value="INORGANIC CARBON TRANSPORTER SUBUNIT DABA-RELATED"/>
    <property type="match status" value="1"/>
</dbReference>
<evidence type="ECO:0000256" key="2">
    <source>
        <dbReference type="ARBA" id="ARBA00022475"/>
    </source>
</evidence>
<accession>A0ABS3CBR6</accession>
<dbReference type="EMBL" id="JAFKCU010000001">
    <property type="protein sequence ID" value="MBN7814553.1"/>
    <property type="molecule type" value="Genomic_DNA"/>
</dbReference>
<dbReference type="Proteomes" id="UP000664480">
    <property type="component" value="Unassembled WGS sequence"/>
</dbReference>
<comment type="caution">
    <text evidence="7">The sequence shown here is derived from an EMBL/GenBank/DDBJ whole genome shotgun (WGS) entry which is preliminary data.</text>
</comment>
<comment type="function">
    <text evidence="6">Part of an energy-coupled inorganic carbon pump.</text>
</comment>
<feature type="binding site" evidence="6">
    <location>
        <position position="509"/>
    </location>
    <ligand>
        <name>Zn(2+)</name>
        <dbReference type="ChEBI" id="CHEBI:29105"/>
    </ligand>
</feature>
<keyword evidence="1 6" id="KW-0813">Transport</keyword>
<keyword evidence="4 6" id="KW-0862">Zinc</keyword>
<dbReference type="InterPro" id="IPR018752">
    <property type="entry name" value="DabA"/>
</dbReference>
<evidence type="ECO:0000256" key="6">
    <source>
        <dbReference type="HAMAP-Rule" id="MF_01871"/>
    </source>
</evidence>
<comment type="subcellular location">
    <subcellularLocation>
        <location evidence="6">Cell membrane</location>
        <topology evidence="6">Peripheral membrane protein</topology>
    </subcellularLocation>
</comment>
<organism evidence="7 8">
    <name type="scientific">Algoriphagus pacificus</name>
    <dbReference type="NCBI Taxonomy" id="2811234"/>
    <lineage>
        <taxon>Bacteria</taxon>
        <taxon>Pseudomonadati</taxon>
        <taxon>Bacteroidota</taxon>
        <taxon>Cytophagia</taxon>
        <taxon>Cytophagales</taxon>
        <taxon>Cyclobacteriaceae</taxon>
        <taxon>Algoriphagus</taxon>
    </lineage>
</organism>
<evidence type="ECO:0000256" key="4">
    <source>
        <dbReference type="ARBA" id="ARBA00022833"/>
    </source>
</evidence>
<evidence type="ECO:0000256" key="5">
    <source>
        <dbReference type="ARBA" id="ARBA00023136"/>
    </source>
</evidence>
<gene>
    <name evidence="6" type="primary">dabA</name>
    <name evidence="7" type="ORF">J0A69_03895</name>
</gene>
<evidence type="ECO:0000313" key="8">
    <source>
        <dbReference type="Proteomes" id="UP000664480"/>
    </source>
</evidence>
<dbReference type="PANTHER" id="PTHR38344">
    <property type="entry name" value="UPF0753 PROTEIN AQ_863"/>
    <property type="match status" value="1"/>
</dbReference>
<keyword evidence="5 6" id="KW-0472">Membrane</keyword>
<proteinExistence type="inferred from homology"/>
<reference evidence="7 8" key="1">
    <citation type="submission" date="2021-03" db="EMBL/GenBank/DDBJ databases">
        <title>novel species isolated from a fishpond in China.</title>
        <authorList>
            <person name="Lu H."/>
            <person name="Cai Z."/>
        </authorList>
    </citation>
    <scope>NUCLEOTIDE SEQUENCE [LARGE SCALE GENOMIC DNA]</scope>
    <source>
        <strain evidence="7 8">YJ13C</strain>
    </source>
</reference>
<keyword evidence="8" id="KW-1185">Reference proteome</keyword>
<comment type="subunit">
    <text evidence="6">Forms a complex with DabB.</text>
</comment>
<sequence length="815" mass="91647">MVNTMRSACKKIAPVWPLENFVAVNPYLGFTGKKFDRVAQELAATGDIHMTMPSSFYLQKIKEGKLKKEDILKVLNQKNSKIGYREFIQSLEQISDSEGSMIQISTVGDLATQVTQKDWNRFITARISQWAASYFDKGQAIWIAADQKESPFKAWKIEAEIDRTPELSGLKDFRKIVKSLPNNPISATQKALDMLGIELENSSFYLHRLLLKQGGWAAHTARLDWDQELYGGKDGQLIELLAVLICWEACLMESLQDQELLKIWEEEKKQWASYQEGLEENQQLAHNLILQEAFDLATQRELIEKFERVKVETKTQKEQAKAQAVFCIDVRSEVFRRNLELVDNSIETLGFAGFFAFPINYVPLGHEIGEAQCPVLLKTGPTILEQIPDSEKNQQAINERVSAHQLSKIWKSFKSGAVTCFSFVSPMGLSYLPKIFTDSFRWTRPVPHPDQVGISTNLLKNKTVNLEAHEHQNETAGIPLEQQIQMAKNALKAMSLSDDFGRFVLIVGHGSSTVNNPHATGYDCGACGGHTGEANARVAATVLNNREVRTGLLQENIFIPINTIFLACLHDTTTDEVSIFNENEVPASRAQELKELKNSLKRAGHAARTERSLRMANQKKTSVEKMIFAKSKDWSETRPEWGLAGCSAFVVANREKTKNLNLEGKSFLHSYDWKKDEGFKVLELIMTAPMVVTSWINLQYFGSTVDNKNFGSGNKTLHNVTAGLGVLEGFSGDLRVGLPIQAIHDGENYQHEPNRLNVFIDAPMEAMNNILERNPSVKNLCDNGWIYLFAMDENGKISNRYAGDLNWESTAQNAA</sequence>
<comment type="cofactor">
    <cofactor evidence="6">
        <name>Zn(2+)</name>
        <dbReference type="ChEBI" id="CHEBI:29105"/>
    </cofactor>
</comment>
<feature type="binding site" evidence="6">
    <location>
        <position position="327"/>
    </location>
    <ligand>
        <name>Zn(2+)</name>
        <dbReference type="ChEBI" id="CHEBI:29105"/>
    </ligand>
</feature>
<dbReference type="HAMAP" id="MF_01871">
    <property type="entry name" value="DabA"/>
    <property type="match status" value="1"/>
</dbReference>
<dbReference type="Pfam" id="PF10070">
    <property type="entry name" value="DabA"/>
    <property type="match status" value="1"/>
</dbReference>
<keyword evidence="2 6" id="KW-1003">Cell membrane</keyword>
<evidence type="ECO:0000256" key="3">
    <source>
        <dbReference type="ARBA" id="ARBA00022723"/>
    </source>
</evidence>
<keyword evidence="3 6" id="KW-0479">Metal-binding</keyword>
<comment type="similarity">
    <text evidence="6">Belongs to the inorganic carbon transporter (TC 9.A.2) DabA family.</text>
</comment>
<protein>
    <recommendedName>
        <fullName evidence="6">Probable inorganic carbon transporter subunit DabA</fullName>
    </recommendedName>
</protein>
<feature type="binding site" evidence="6">
    <location>
        <position position="524"/>
    </location>
    <ligand>
        <name>Zn(2+)</name>
        <dbReference type="ChEBI" id="CHEBI:29105"/>
    </ligand>
</feature>
<name>A0ABS3CBR6_9BACT</name>
<evidence type="ECO:0000256" key="1">
    <source>
        <dbReference type="ARBA" id="ARBA00022448"/>
    </source>
</evidence>